<keyword evidence="4" id="KW-1185">Reference proteome</keyword>
<dbReference type="RefSeq" id="WP_188960325.1">
    <property type="nucleotide sequence ID" value="NZ_BMOE01000001.1"/>
</dbReference>
<organism evidence="3 4">
    <name type="scientific">Deinococcus aquiradiocola</name>
    <dbReference type="NCBI Taxonomy" id="393059"/>
    <lineage>
        <taxon>Bacteria</taxon>
        <taxon>Thermotogati</taxon>
        <taxon>Deinococcota</taxon>
        <taxon>Deinococci</taxon>
        <taxon>Deinococcales</taxon>
        <taxon>Deinococcaceae</taxon>
        <taxon>Deinococcus</taxon>
    </lineage>
</organism>
<dbReference type="EMBL" id="BMOE01000001">
    <property type="protein sequence ID" value="GGJ61458.1"/>
    <property type="molecule type" value="Genomic_DNA"/>
</dbReference>
<dbReference type="FunFam" id="3.90.190.10:FF:000157">
    <property type="entry name" value="Protein-tyrosine phosphatase"/>
    <property type="match status" value="1"/>
</dbReference>
<dbReference type="InterPro" id="IPR050561">
    <property type="entry name" value="PTP"/>
</dbReference>
<name>A0A917P4V2_9DEIO</name>
<dbReference type="PROSITE" id="PS50056">
    <property type="entry name" value="TYR_PHOSPHATASE_2"/>
    <property type="match status" value="1"/>
</dbReference>
<dbReference type="Pfam" id="PF22785">
    <property type="entry name" value="Tc-R-P"/>
    <property type="match status" value="1"/>
</dbReference>
<feature type="compositionally biased region" description="Polar residues" evidence="1">
    <location>
        <begin position="1"/>
        <end position="15"/>
    </location>
</feature>
<dbReference type="InterPro" id="IPR029021">
    <property type="entry name" value="Prot-tyrosine_phosphatase-like"/>
</dbReference>
<comment type="caution">
    <text evidence="3">The sequence shown here is derived from an EMBL/GenBank/DDBJ whole genome shotgun (WGS) entry which is preliminary data.</text>
</comment>
<sequence length="190" mass="20570">MTDPTANPHPNTATSEPHPIRVDWTETALWPGQLGLTLAPGRKGLSADGRTRHDRDLLADLTRLRREHHAQTLVSLLEDDEARRHGLQDYDEHADALGLDVLHHPVPGADVPRNPALYAETVDEIMNRLLNGETVVAHGLSGLGRAGTLAACLLVQAGMAPGDAVKHVRQARPGATMTDAQVRYVDTFGE</sequence>
<evidence type="ECO:0000256" key="1">
    <source>
        <dbReference type="SAM" id="MobiDB-lite"/>
    </source>
</evidence>
<dbReference type="AlphaFoldDB" id="A0A917P4V2"/>
<accession>A0A917P4V2</accession>
<dbReference type="SUPFAM" id="SSF52799">
    <property type="entry name" value="(Phosphotyrosine protein) phosphatases II"/>
    <property type="match status" value="1"/>
</dbReference>
<feature type="domain" description="Tyrosine specific protein phosphatases" evidence="2">
    <location>
        <begin position="116"/>
        <end position="183"/>
    </location>
</feature>
<evidence type="ECO:0000313" key="3">
    <source>
        <dbReference type="EMBL" id="GGJ61458.1"/>
    </source>
</evidence>
<proteinExistence type="predicted"/>
<reference evidence="3" key="1">
    <citation type="journal article" date="2014" name="Int. J. Syst. Evol. Microbiol.">
        <title>Complete genome sequence of Corynebacterium casei LMG S-19264T (=DSM 44701T), isolated from a smear-ripened cheese.</title>
        <authorList>
            <consortium name="US DOE Joint Genome Institute (JGI-PGF)"/>
            <person name="Walter F."/>
            <person name="Albersmeier A."/>
            <person name="Kalinowski J."/>
            <person name="Ruckert C."/>
        </authorList>
    </citation>
    <scope>NUCLEOTIDE SEQUENCE</scope>
    <source>
        <strain evidence="3">JCM 14371</strain>
    </source>
</reference>
<reference evidence="3" key="2">
    <citation type="submission" date="2020-09" db="EMBL/GenBank/DDBJ databases">
        <authorList>
            <person name="Sun Q."/>
            <person name="Ohkuma M."/>
        </authorList>
    </citation>
    <scope>NUCLEOTIDE SEQUENCE</scope>
    <source>
        <strain evidence="3">JCM 14371</strain>
    </source>
</reference>
<dbReference type="Gene3D" id="3.90.190.10">
    <property type="entry name" value="Protein tyrosine phosphatase superfamily"/>
    <property type="match status" value="1"/>
</dbReference>
<evidence type="ECO:0000313" key="4">
    <source>
        <dbReference type="Proteomes" id="UP000635726"/>
    </source>
</evidence>
<feature type="region of interest" description="Disordered" evidence="1">
    <location>
        <begin position="1"/>
        <end position="20"/>
    </location>
</feature>
<dbReference type="InterPro" id="IPR000387">
    <property type="entry name" value="Tyr_Pase_dom"/>
</dbReference>
<protein>
    <submittedName>
        <fullName evidence="3">Protein-tyrosine-phosphatase</fullName>
    </submittedName>
</protein>
<evidence type="ECO:0000259" key="2">
    <source>
        <dbReference type="PROSITE" id="PS50056"/>
    </source>
</evidence>
<dbReference type="PANTHER" id="PTHR23339">
    <property type="entry name" value="TYROSINE SPECIFIC PROTEIN PHOSPHATASE AND DUAL SPECIFICITY PROTEIN PHOSPHATASE"/>
    <property type="match status" value="1"/>
</dbReference>
<gene>
    <name evidence="3" type="ORF">GCM10008939_01490</name>
</gene>
<dbReference type="Proteomes" id="UP000635726">
    <property type="component" value="Unassembled WGS sequence"/>
</dbReference>